<dbReference type="Gene3D" id="1.10.1510.10">
    <property type="entry name" value="Uncharacterised protein YqeY/AIM41 PF09424, N-terminal domain"/>
    <property type="match status" value="1"/>
</dbReference>
<dbReference type="InterPro" id="IPR019004">
    <property type="entry name" value="YqeY/Aim41"/>
</dbReference>
<dbReference type="AlphaFoldDB" id="A0A1H8YQ45"/>
<dbReference type="Proteomes" id="UP000198582">
    <property type="component" value="Unassembled WGS sequence"/>
</dbReference>
<organism evidence="1 2">
    <name type="scientific">Amycolatopsis saalfeldensis</name>
    <dbReference type="NCBI Taxonomy" id="394193"/>
    <lineage>
        <taxon>Bacteria</taxon>
        <taxon>Bacillati</taxon>
        <taxon>Actinomycetota</taxon>
        <taxon>Actinomycetes</taxon>
        <taxon>Pseudonocardiales</taxon>
        <taxon>Pseudonocardiaceae</taxon>
        <taxon>Amycolatopsis</taxon>
    </lineage>
</organism>
<reference evidence="1 2" key="1">
    <citation type="submission" date="2016-10" db="EMBL/GenBank/DDBJ databases">
        <authorList>
            <person name="de Groot N.N."/>
        </authorList>
    </citation>
    <scope>NUCLEOTIDE SEQUENCE [LARGE SCALE GENOMIC DNA]</scope>
    <source>
        <strain evidence="1 2">DSM 44993</strain>
    </source>
</reference>
<evidence type="ECO:0000313" key="1">
    <source>
        <dbReference type="EMBL" id="SEP54121.1"/>
    </source>
</evidence>
<evidence type="ECO:0000313" key="2">
    <source>
        <dbReference type="Proteomes" id="UP000198582"/>
    </source>
</evidence>
<dbReference type="InterPro" id="IPR042184">
    <property type="entry name" value="YqeY/Aim41_N"/>
</dbReference>
<dbReference type="PANTHER" id="PTHR28055:SF1">
    <property type="entry name" value="ALTERED INHERITANCE OF MITOCHONDRIA PROTEIN 41, MITOCHONDRIAL"/>
    <property type="match status" value="1"/>
</dbReference>
<name>A0A1H8YQ45_9PSEU</name>
<sequence>MRWPGRRRSITVRRMRTNLRLALTTALKARDRAATTALRSALAAIDNAEAVDVEHLSPSVTGNEHVAGAAVGLGAAEVERRQLTEADVRSIVEKEARDRVDAADEYERLGRLDLAGDLRAGAAVLERQLNPES</sequence>
<keyword evidence="2" id="KW-1185">Reference proteome</keyword>
<dbReference type="Pfam" id="PF09424">
    <property type="entry name" value="YqeY"/>
    <property type="match status" value="1"/>
</dbReference>
<proteinExistence type="predicted"/>
<dbReference type="PANTHER" id="PTHR28055">
    <property type="entry name" value="ALTERED INHERITANCE OF MITOCHONDRIA PROTEIN 41, MITOCHONDRIAL"/>
    <property type="match status" value="1"/>
</dbReference>
<gene>
    <name evidence="1" type="ORF">SAMN04489732_13722</name>
</gene>
<accession>A0A1H8YQ45</accession>
<dbReference type="STRING" id="394193.SAMN04489732_13722"/>
<dbReference type="EMBL" id="FOEF01000037">
    <property type="protein sequence ID" value="SEP54121.1"/>
    <property type="molecule type" value="Genomic_DNA"/>
</dbReference>
<protein>
    <submittedName>
        <fullName evidence="1">Uncharacterized protein</fullName>
    </submittedName>
</protein>